<dbReference type="EMBL" id="BK014712">
    <property type="protein sequence ID" value="DAD68960.1"/>
    <property type="molecule type" value="Genomic_DNA"/>
</dbReference>
<name>A0A8S5LG86_9CAUD</name>
<proteinExistence type="predicted"/>
<sequence length="46" mass="5478">MLASFNFSMPCLYLFRGDTKMILRPSWFVVKLILLSFIVVALYYLR</sequence>
<reference evidence="2" key="1">
    <citation type="journal article" date="2021" name="Proc. Natl. Acad. Sci. U.S.A.">
        <title>A Catalog of Tens of Thousands of Viruses from Human Metagenomes Reveals Hidden Associations with Chronic Diseases.</title>
        <authorList>
            <person name="Tisza M.J."/>
            <person name="Buck C.B."/>
        </authorList>
    </citation>
    <scope>NUCLEOTIDE SEQUENCE</scope>
    <source>
        <strain evidence="2">CtOsn3</strain>
    </source>
</reference>
<feature type="transmembrane region" description="Helical" evidence="1">
    <location>
        <begin position="26"/>
        <end position="45"/>
    </location>
</feature>
<keyword evidence="1" id="KW-0812">Transmembrane</keyword>
<protein>
    <submittedName>
        <fullName evidence="2">Uncharacterized protein</fullName>
    </submittedName>
</protein>
<organism evidence="2">
    <name type="scientific">Siphoviridae sp. ctOsn3</name>
    <dbReference type="NCBI Taxonomy" id="2823577"/>
    <lineage>
        <taxon>Viruses</taxon>
        <taxon>Duplodnaviria</taxon>
        <taxon>Heunggongvirae</taxon>
        <taxon>Uroviricota</taxon>
        <taxon>Caudoviricetes</taxon>
    </lineage>
</organism>
<evidence type="ECO:0000256" key="1">
    <source>
        <dbReference type="SAM" id="Phobius"/>
    </source>
</evidence>
<keyword evidence="1" id="KW-1133">Transmembrane helix</keyword>
<keyword evidence="1" id="KW-0472">Membrane</keyword>
<evidence type="ECO:0000313" key="2">
    <source>
        <dbReference type="EMBL" id="DAD68960.1"/>
    </source>
</evidence>
<accession>A0A8S5LG86</accession>